<gene>
    <name evidence="2" type="ORF">C451_20023</name>
</gene>
<dbReference type="PATRIC" id="fig|1227457.3.peg.3905"/>
<evidence type="ECO:0000313" key="3">
    <source>
        <dbReference type="Proteomes" id="UP000011680"/>
    </source>
</evidence>
<evidence type="ECO:0000256" key="1">
    <source>
        <dbReference type="SAM" id="MobiDB-lite"/>
    </source>
</evidence>
<dbReference type="EMBL" id="AOMF01000186">
    <property type="protein sequence ID" value="EMA48691.1"/>
    <property type="molecule type" value="Genomic_DNA"/>
</dbReference>
<dbReference type="STRING" id="1227457.C451_20023"/>
<keyword evidence="3" id="KW-1185">Reference proteome</keyword>
<feature type="region of interest" description="Disordered" evidence="1">
    <location>
        <begin position="157"/>
        <end position="179"/>
    </location>
</feature>
<sequence length="179" mass="20061">MDETDPPSDEQYQASLDRIERLGSEFTDSQQFKRLTTHQQREAQFVIGTFHELLYGYEYVPLDDPDEHSLETVCRDLYPAKISSEPDHFETVASVIGAFLRFLGKRGDIENGDQLATHVESLDETIVDAAADPDNWGMAKSLFMSGEFDDATHLDAVSEGEDPSTLPEPPLDPPRLGAW</sequence>
<comment type="caution">
    <text evidence="2">The sequence shown here is derived from an EMBL/GenBank/DDBJ whole genome shotgun (WGS) entry which is preliminary data.</text>
</comment>
<reference evidence="2 3" key="1">
    <citation type="journal article" date="2014" name="PLoS Genet.">
        <title>Phylogenetically driven sequencing of extremely halophilic archaea reveals strategies for static and dynamic osmo-response.</title>
        <authorList>
            <person name="Becker E.A."/>
            <person name="Seitzer P.M."/>
            <person name="Tritt A."/>
            <person name="Larsen D."/>
            <person name="Krusor M."/>
            <person name="Yao A.I."/>
            <person name="Wu D."/>
            <person name="Madern D."/>
            <person name="Eisen J.A."/>
            <person name="Darling A.E."/>
            <person name="Facciotti M.T."/>
        </authorList>
    </citation>
    <scope>NUCLEOTIDE SEQUENCE [LARGE SCALE GENOMIC DNA]</scope>
    <source>
        <strain evidence="2 3">JCM 13552</strain>
    </source>
</reference>
<accession>M0MSU8</accession>
<proteinExistence type="predicted"/>
<dbReference type="AlphaFoldDB" id="M0MSU8"/>
<dbReference type="RefSeq" id="WP_007743421.1">
    <property type="nucleotide sequence ID" value="NZ_AOMF01000186.1"/>
</dbReference>
<dbReference type="Proteomes" id="UP000011680">
    <property type="component" value="Unassembled WGS sequence"/>
</dbReference>
<evidence type="ECO:0000313" key="2">
    <source>
        <dbReference type="EMBL" id="EMA48691.1"/>
    </source>
</evidence>
<protein>
    <submittedName>
        <fullName evidence="2">Uncharacterized protein</fullName>
    </submittedName>
</protein>
<name>M0MSU8_9EURY</name>
<organism evidence="2 3">
    <name type="scientific">Halococcus thailandensis JCM 13552</name>
    <dbReference type="NCBI Taxonomy" id="1227457"/>
    <lineage>
        <taxon>Archaea</taxon>
        <taxon>Methanobacteriati</taxon>
        <taxon>Methanobacteriota</taxon>
        <taxon>Stenosarchaea group</taxon>
        <taxon>Halobacteria</taxon>
        <taxon>Halobacteriales</taxon>
        <taxon>Halococcaceae</taxon>
        <taxon>Halococcus</taxon>
    </lineage>
</organism>